<evidence type="ECO:0000259" key="5">
    <source>
        <dbReference type="Pfam" id="PF12849"/>
    </source>
</evidence>
<dbReference type="eggNOG" id="COG0226">
    <property type="taxonomic scope" value="Bacteria"/>
</dbReference>
<keyword evidence="4" id="KW-0592">Phosphate transport</keyword>
<dbReference type="InterPro" id="IPR024370">
    <property type="entry name" value="PBP_domain"/>
</dbReference>
<dbReference type="HOGENOM" id="CLU_026228_5_1_10"/>
<keyword evidence="3 4" id="KW-0732">Signal</keyword>
<dbReference type="AlphaFoldDB" id="A0A060RE29"/>
<organism evidence="6 7">
    <name type="scientific">Mucinivorans hirudinis</name>
    <dbReference type="NCBI Taxonomy" id="1433126"/>
    <lineage>
        <taxon>Bacteria</taxon>
        <taxon>Pseudomonadati</taxon>
        <taxon>Bacteroidota</taxon>
        <taxon>Bacteroidia</taxon>
        <taxon>Bacteroidales</taxon>
        <taxon>Rikenellaceae</taxon>
        <taxon>Mucinivorans</taxon>
    </lineage>
</organism>
<dbReference type="KEGG" id="rbc:BN938_2247"/>
<dbReference type="InterPro" id="IPR050811">
    <property type="entry name" value="Phosphate_ABC_transporter"/>
</dbReference>
<evidence type="ECO:0000313" key="6">
    <source>
        <dbReference type="EMBL" id="CDN32319.1"/>
    </source>
</evidence>
<evidence type="ECO:0000256" key="3">
    <source>
        <dbReference type="ARBA" id="ARBA00022729"/>
    </source>
</evidence>
<dbReference type="SUPFAM" id="SSF53850">
    <property type="entry name" value="Periplasmic binding protein-like II"/>
    <property type="match status" value="1"/>
</dbReference>
<dbReference type="NCBIfam" id="TIGR02136">
    <property type="entry name" value="ptsS_2"/>
    <property type="match status" value="1"/>
</dbReference>
<dbReference type="Proteomes" id="UP000027616">
    <property type="component" value="Chromosome I"/>
</dbReference>
<protein>
    <recommendedName>
        <fullName evidence="4">Phosphate-binding protein</fullName>
    </recommendedName>
</protein>
<evidence type="ECO:0000256" key="1">
    <source>
        <dbReference type="ARBA" id="ARBA00008725"/>
    </source>
</evidence>
<keyword evidence="2 4" id="KW-0813">Transport</keyword>
<gene>
    <name evidence="6" type="ORF">BN938_2247</name>
</gene>
<dbReference type="PANTHER" id="PTHR30570:SF1">
    <property type="entry name" value="PHOSPHATE-BINDING PROTEIN PSTS"/>
    <property type="match status" value="1"/>
</dbReference>
<dbReference type="STRING" id="1433126.BN938_2247"/>
<reference evidence="6 7" key="1">
    <citation type="journal article" date="2015" name="Genome Announc.">
        <title>Complete Genome Sequence of the Novel Leech Symbiont Mucinivorans hirudinis M3T.</title>
        <authorList>
            <person name="Nelson M.C."/>
            <person name="Bomar L."/>
            <person name="Graf J."/>
        </authorList>
    </citation>
    <scope>NUCLEOTIDE SEQUENCE [LARGE SCALE GENOMIC DNA]</scope>
    <source>
        <strain evidence="7">M3</strain>
    </source>
</reference>
<dbReference type="GO" id="GO:0042301">
    <property type="term" value="F:phosphate ion binding"/>
    <property type="evidence" value="ECO:0007669"/>
    <property type="project" value="UniProtKB-UniRule"/>
</dbReference>
<sequence length="268" mass="28932">MKRILLAAIAVTVTIAASAQKIKGSDTVLPLAQKVAEQYQKDGNTGVVVTGGGSGVGISALIDGSTDIAMASRPMKFDEKLKLQQAGKNPVEKTIAWDALAVVVNPKNTVSQLTRQQLEDIFTGKITNWKQVGGADEKIVVYSRESSSGTYEFFKEHILKNKNYKSDILSMPATGAIIQSVSQTPGAIGYVGVAYLNNSVKALEVSMDGKKFVTPSYATAKDKSYPVVRPLYFYYLKADEKKVTPFVGYIMGSKGQAIAKEMGYIDIL</sequence>
<dbReference type="GO" id="GO:0006817">
    <property type="term" value="P:phosphate ion transport"/>
    <property type="evidence" value="ECO:0007669"/>
    <property type="project" value="UniProtKB-UniRule"/>
</dbReference>
<dbReference type="InterPro" id="IPR011862">
    <property type="entry name" value="Phos-bd"/>
</dbReference>
<proteinExistence type="inferred from homology"/>
<feature type="signal peptide" evidence="4">
    <location>
        <begin position="1"/>
        <end position="19"/>
    </location>
</feature>
<name>A0A060RE29_9BACT</name>
<evidence type="ECO:0000313" key="7">
    <source>
        <dbReference type="Proteomes" id="UP000027616"/>
    </source>
</evidence>
<comment type="similarity">
    <text evidence="1 4">Belongs to the PstS family.</text>
</comment>
<feature type="domain" description="PBP" evidence="5">
    <location>
        <begin position="21"/>
        <end position="251"/>
    </location>
</feature>
<dbReference type="CDD" id="cd13566">
    <property type="entry name" value="PBP2_phosphate"/>
    <property type="match status" value="1"/>
</dbReference>
<dbReference type="PANTHER" id="PTHR30570">
    <property type="entry name" value="PERIPLASMIC PHOSPHATE BINDING COMPONENT OF PHOSPHATE ABC TRANSPORTER"/>
    <property type="match status" value="1"/>
</dbReference>
<evidence type="ECO:0000256" key="4">
    <source>
        <dbReference type="RuleBase" id="RU367119"/>
    </source>
</evidence>
<feature type="chain" id="PRO_5027164634" description="Phosphate-binding protein" evidence="4">
    <location>
        <begin position="20"/>
        <end position="268"/>
    </location>
</feature>
<dbReference type="EMBL" id="HG934468">
    <property type="protein sequence ID" value="CDN32319.1"/>
    <property type="molecule type" value="Genomic_DNA"/>
</dbReference>
<dbReference type="Gene3D" id="3.40.190.10">
    <property type="entry name" value="Periplasmic binding protein-like II"/>
    <property type="match status" value="2"/>
</dbReference>
<accession>A0A060RE29</accession>
<dbReference type="Pfam" id="PF12849">
    <property type="entry name" value="PBP_like_2"/>
    <property type="match status" value="1"/>
</dbReference>
<keyword evidence="7" id="KW-1185">Reference proteome</keyword>
<dbReference type="PATRIC" id="fig|1433126.3.peg.2220"/>
<comment type="function">
    <text evidence="4">Involved in the system for phosphate transport across the cytoplasmic membrane.</text>
</comment>
<evidence type="ECO:0000256" key="2">
    <source>
        <dbReference type="ARBA" id="ARBA00022448"/>
    </source>
</evidence>
<dbReference type="OrthoDB" id="9783488at2"/>
<dbReference type="FunFam" id="3.40.190.10:FF:000204">
    <property type="entry name" value="Phosphate ABC transporter substrate-binding protein"/>
    <property type="match status" value="1"/>
</dbReference>